<protein>
    <recommendedName>
        <fullName evidence="1">5'-Nucleotidase C-terminal domain-containing protein</fullName>
    </recommendedName>
</protein>
<dbReference type="PROSITE" id="PS51257">
    <property type="entry name" value="PROKAR_LIPOPROTEIN"/>
    <property type="match status" value="1"/>
</dbReference>
<dbReference type="RefSeq" id="WP_189604153.1">
    <property type="nucleotide sequence ID" value="NZ_BMXB01000004.1"/>
</dbReference>
<name>A0A918SDK5_9FLAO</name>
<dbReference type="InterPro" id="IPR008334">
    <property type="entry name" value="5'-Nucleotdase_C"/>
</dbReference>
<keyword evidence="3" id="KW-1185">Reference proteome</keyword>
<feature type="domain" description="5'-Nucleotidase C-terminal" evidence="1">
    <location>
        <begin position="74"/>
        <end position="214"/>
    </location>
</feature>
<dbReference type="GO" id="GO:0030288">
    <property type="term" value="C:outer membrane-bounded periplasmic space"/>
    <property type="evidence" value="ECO:0007669"/>
    <property type="project" value="TreeGrafter"/>
</dbReference>
<gene>
    <name evidence="2" type="ORF">GCM10007103_15480</name>
</gene>
<dbReference type="AlphaFoldDB" id="A0A918SDK5"/>
<dbReference type="Gene3D" id="3.90.780.10">
    <property type="entry name" value="5'-Nucleotidase, C-terminal domain"/>
    <property type="match status" value="1"/>
</dbReference>
<dbReference type="SUPFAM" id="SSF55816">
    <property type="entry name" value="5'-nucleotidase (syn. UDP-sugar hydrolase), C-terminal domain"/>
    <property type="match status" value="1"/>
</dbReference>
<proteinExistence type="predicted"/>
<dbReference type="GO" id="GO:0016787">
    <property type="term" value="F:hydrolase activity"/>
    <property type="evidence" value="ECO:0007669"/>
    <property type="project" value="InterPro"/>
</dbReference>
<organism evidence="2 3">
    <name type="scientific">Salinimicrobium marinum</name>
    <dbReference type="NCBI Taxonomy" id="680283"/>
    <lineage>
        <taxon>Bacteria</taxon>
        <taxon>Pseudomonadati</taxon>
        <taxon>Bacteroidota</taxon>
        <taxon>Flavobacteriia</taxon>
        <taxon>Flavobacteriales</taxon>
        <taxon>Flavobacteriaceae</taxon>
        <taxon>Salinimicrobium</taxon>
    </lineage>
</organism>
<reference evidence="2" key="2">
    <citation type="submission" date="2020-09" db="EMBL/GenBank/DDBJ databases">
        <authorList>
            <person name="Sun Q."/>
            <person name="Kim S."/>
        </authorList>
    </citation>
    <scope>NUCLEOTIDE SEQUENCE</scope>
    <source>
        <strain evidence="2">KCTC 12719</strain>
    </source>
</reference>
<dbReference type="InterPro" id="IPR006179">
    <property type="entry name" value="5_nucleotidase/apyrase"/>
</dbReference>
<evidence type="ECO:0000259" key="1">
    <source>
        <dbReference type="Pfam" id="PF02872"/>
    </source>
</evidence>
<reference evidence="2" key="1">
    <citation type="journal article" date="2014" name="Int. J. Syst. Evol. Microbiol.">
        <title>Complete genome sequence of Corynebacterium casei LMG S-19264T (=DSM 44701T), isolated from a smear-ripened cheese.</title>
        <authorList>
            <consortium name="US DOE Joint Genome Institute (JGI-PGF)"/>
            <person name="Walter F."/>
            <person name="Albersmeier A."/>
            <person name="Kalinowski J."/>
            <person name="Ruckert C."/>
        </authorList>
    </citation>
    <scope>NUCLEOTIDE SEQUENCE</scope>
    <source>
        <strain evidence="2">KCTC 12719</strain>
    </source>
</reference>
<dbReference type="Pfam" id="PF02872">
    <property type="entry name" value="5_nucleotid_C"/>
    <property type="match status" value="1"/>
</dbReference>
<dbReference type="EMBL" id="BMXB01000004">
    <property type="protein sequence ID" value="GHA34860.1"/>
    <property type="molecule type" value="Genomic_DNA"/>
</dbReference>
<evidence type="ECO:0000313" key="2">
    <source>
        <dbReference type="EMBL" id="GHA34860.1"/>
    </source>
</evidence>
<comment type="caution">
    <text evidence="2">The sequence shown here is derived from an EMBL/GenBank/DDBJ whole genome shotgun (WGS) entry which is preliminary data.</text>
</comment>
<dbReference type="PRINTS" id="PR01607">
    <property type="entry name" value="APYRASEFAMLY"/>
</dbReference>
<dbReference type="GO" id="GO:0009166">
    <property type="term" value="P:nucleotide catabolic process"/>
    <property type="evidence" value="ECO:0007669"/>
    <property type="project" value="InterPro"/>
</dbReference>
<dbReference type="PANTHER" id="PTHR11575">
    <property type="entry name" value="5'-NUCLEOTIDASE-RELATED"/>
    <property type="match status" value="1"/>
</dbReference>
<dbReference type="Proteomes" id="UP000610456">
    <property type="component" value="Unassembled WGS sequence"/>
</dbReference>
<dbReference type="InterPro" id="IPR036907">
    <property type="entry name" value="5'-Nucleotdase_C_sf"/>
</dbReference>
<dbReference type="PANTHER" id="PTHR11575:SF24">
    <property type="entry name" value="5'-NUCLEOTIDASE"/>
    <property type="match status" value="1"/>
</dbReference>
<evidence type="ECO:0000313" key="3">
    <source>
        <dbReference type="Proteomes" id="UP000610456"/>
    </source>
</evidence>
<accession>A0A918SDK5</accession>
<sequence>MKQLIYFLIIFPILFSSCKNSEYQVDRIEGQQIALKDSISENDSISDFIAPYKERITREMDSVLAYAPNNLSKSNGDLNTALGNMMADAVMELSNPVFKSRTGKSIDVVLLNHGGIRSAVNQGEITTGTAFQLMPFENEVVVAELKGEDIRDLITYLIEGQTAHPVSGIELVLNNNNEIVHANIQGKPIEDEKIYYVATNDYLYQGGDNMSFFSKSENVTGLDYKIRNLLIDYFKQKDTIDPVADKRFIRE</sequence>